<keyword evidence="2" id="KW-1003">Cell membrane</keyword>
<keyword evidence="5 6" id="KW-0472">Membrane</keyword>
<dbReference type="PANTHER" id="PTHR30485:SF2">
    <property type="entry name" value="BLL0597 PROTEIN"/>
    <property type="match status" value="1"/>
</dbReference>
<evidence type="ECO:0000256" key="3">
    <source>
        <dbReference type="ARBA" id="ARBA00022692"/>
    </source>
</evidence>
<dbReference type="GO" id="GO:0009055">
    <property type="term" value="F:electron transfer activity"/>
    <property type="evidence" value="ECO:0007669"/>
    <property type="project" value="InterPro"/>
</dbReference>
<evidence type="ECO:0000313" key="8">
    <source>
        <dbReference type="EMBL" id="EIJ33448.1"/>
    </source>
</evidence>
<accession>A0A656H9W6</accession>
<dbReference type="InterPro" id="IPR016174">
    <property type="entry name" value="Di-haem_cyt_TM"/>
</dbReference>
<organism evidence="8 9">
    <name type="scientific">Thiothrix nivea (strain ATCC 35100 / DSM 5205 / JP2)</name>
    <dbReference type="NCBI Taxonomy" id="870187"/>
    <lineage>
        <taxon>Bacteria</taxon>
        <taxon>Pseudomonadati</taxon>
        <taxon>Pseudomonadota</taxon>
        <taxon>Gammaproteobacteria</taxon>
        <taxon>Thiotrichales</taxon>
        <taxon>Thiotrichaceae</taxon>
        <taxon>Thiothrix</taxon>
    </lineage>
</organism>
<evidence type="ECO:0000256" key="6">
    <source>
        <dbReference type="SAM" id="Phobius"/>
    </source>
</evidence>
<keyword evidence="4 6" id="KW-1133">Transmembrane helix</keyword>
<dbReference type="RefSeq" id="WP_002707399.1">
    <property type="nucleotide sequence ID" value="NZ_JH651384.1"/>
</dbReference>
<feature type="transmembrane region" description="Helical" evidence="6">
    <location>
        <begin position="15"/>
        <end position="31"/>
    </location>
</feature>
<dbReference type="GO" id="GO:0005886">
    <property type="term" value="C:plasma membrane"/>
    <property type="evidence" value="ECO:0007669"/>
    <property type="project" value="UniProtKB-SubCell"/>
</dbReference>
<gene>
    <name evidence="8" type="ORF">Thini_0819</name>
</gene>
<protein>
    <submittedName>
        <fullName evidence="8">Cytochrome b561</fullName>
    </submittedName>
</protein>
<reference evidence="9" key="1">
    <citation type="journal article" date="2011" name="Stand. Genomic Sci.">
        <title>Genome sequence of the filamentous, gliding Thiothrix nivea neotype strain (JP2(T)).</title>
        <authorList>
            <person name="Lapidus A."/>
            <person name="Nolan M."/>
            <person name="Lucas S."/>
            <person name="Glavina Del Rio T."/>
            <person name="Tice H."/>
            <person name="Cheng J.F."/>
            <person name="Tapia R."/>
            <person name="Han C."/>
            <person name="Goodwin L."/>
            <person name="Pitluck S."/>
            <person name="Liolios K."/>
            <person name="Pagani I."/>
            <person name="Ivanova N."/>
            <person name="Huntemann M."/>
            <person name="Mavromatis K."/>
            <person name="Mikhailova N."/>
            <person name="Pati A."/>
            <person name="Chen A."/>
            <person name="Palaniappan K."/>
            <person name="Land M."/>
            <person name="Brambilla E.M."/>
            <person name="Rohde M."/>
            <person name="Abt B."/>
            <person name="Verbarg S."/>
            <person name="Goker M."/>
            <person name="Bristow J."/>
            <person name="Eisen J.A."/>
            <person name="Markowitz V."/>
            <person name="Hugenholtz P."/>
            <person name="Kyrpides N.C."/>
            <person name="Klenk H.P."/>
            <person name="Woyke T."/>
        </authorList>
    </citation>
    <scope>NUCLEOTIDE SEQUENCE [LARGE SCALE GENOMIC DNA]</scope>
    <source>
        <strain evidence="9">ATCC 35100 / DSM 5205 / JP2</strain>
    </source>
</reference>
<evidence type="ECO:0000259" key="7">
    <source>
        <dbReference type="Pfam" id="PF01292"/>
    </source>
</evidence>
<dbReference type="OrthoDB" id="196472at2"/>
<evidence type="ECO:0000256" key="5">
    <source>
        <dbReference type="ARBA" id="ARBA00023136"/>
    </source>
</evidence>
<dbReference type="Gene3D" id="1.20.950.20">
    <property type="entry name" value="Transmembrane di-heme cytochromes, Chain C"/>
    <property type="match status" value="1"/>
</dbReference>
<proteinExistence type="predicted"/>
<keyword evidence="9" id="KW-1185">Reference proteome</keyword>
<dbReference type="SUPFAM" id="SSF81342">
    <property type="entry name" value="Transmembrane di-heme cytochromes"/>
    <property type="match status" value="1"/>
</dbReference>
<feature type="transmembrane region" description="Helical" evidence="6">
    <location>
        <begin position="202"/>
        <end position="223"/>
    </location>
</feature>
<comment type="subcellular location">
    <subcellularLocation>
        <location evidence="1">Cell membrane</location>
        <topology evidence="1">Multi-pass membrane protein</topology>
    </subcellularLocation>
</comment>
<dbReference type="Proteomes" id="UP000005317">
    <property type="component" value="Unassembled WGS sequence"/>
</dbReference>
<evidence type="ECO:0000313" key="9">
    <source>
        <dbReference type="Proteomes" id="UP000005317"/>
    </source>
</evidence>
<feature type="transmembrane region" description="Helical" evidence="6">
    <location>
        <begin position="43"/>
        <end position="61"/>
    </location>
</feature>
<evidence type="ECO:0000256" key="1">
    <source>
        <dbReference type="ARBA" id="ARBA00004651"/>
    </source>
</evidence>
<dbReference type="Pfam" id="PF01292">
    <property type="entry name" value="Ni_hydr_CYTB"/>
    <property type="match status" value="1"/>
</dbReference>
<evidence type="ECO:0000256" key="2">
    <source>
        <dbReference type="ARBA" id="ARBA00022475"/>
    </source>
</evidence>
<dbReference type="PANTHER" id="PTHR30485">
    <property type="entry name" value="NI/FE-HYDROGENASE 1 B-TYPE CYTOCHROME SUBUNIT"/>
    <property type="match status" value="1"/>
</dbReference>
<keyword evidence="3 6" id="KW-0812">Transmembrane</keyword>
<dbReference type="GO" id="GO:0020037">
    <property type="term" value="F:heme binding"/>
    <property type="evidence" value="ECO:0007669"/>
    <property type="project" value="TreeGrafter"/>
</dbReference>
<dbReference type="EMBL" id="JH651384">
    <property type="protein sequence ID" value="EIJ33448.1"/>
    <property type="molecule type" value="Genomic_DNA"/>
</dbReference>
<evidence type="ECO:0000256" key="4">
    <source>
        <dbReference type="ARBA" id="ARBA00022989"/>
    </source>
</evidence>
<dbReference type="AlphaFoldDB" id="A0A656H9W6"/>
<dbReference type="InterPro" id="IPR051542">
    <property type="entry name" value="Hydrogenase_cytochrome"/>
</dbReference>
<dbReference type="InterPro" id="IPR011577">
    <property type="entry name" value="Cyt_b561_bac/Ni-Hgenase"/>
</dbReference>
<sequence>MQTTPVRLWDLPTRLFHWTLVLGMGFSWFCAETGGNWMEWHERSGMFLLALVLFRIVWGFIGSDTARFGQFLVSPAKAFQHLKELTSKATAFHAGHNPLGAWMVLALLLGILTQGVTGLFATDDIMTEGPLIGLVSGKTAESLTSIHHFTFNLILLLAGAHIAAVMFYRFYKRTNLIKAMLIGKADWPAGQTQPKSLAFKPAWLGLLVFAVIYALVYFGIAWLGKL</sequence>
<name>A0A656H9W6_THINJ</name>
<feature type="domain" description="Cytochrome b561 bacterial/Ni-hydrogenase" evidence="7">
    <location>
        <begin position="9"/>
        <end position="181"/>
    </location>
</feature>
<feature type="transmembrane region" description="Helical" evidence="6">
    <location>
        <begin position="149"/>
        <end position="171"/>
    </location>
</feature>
<dbReference type="GO" id="GO:0022904">
    <property type="term" value="P:respiratory electron transport chain"/>
    <property type="evidence" value="ECO:0007669"/>
    <property type="project" value="InterPro"/>
</dbReference>
<feature type="transmembrane region" description="Helical" evidence="6">
    <location>
        <begin position="99"/>
        <end position="121"/>
    </location>
</feature>